<dbReference type="SUPFAM" id="SSF141523">
    <property type="entry name" value="L,D-transpeptidase catalytic domain-like"/>
    <property type="match status" value="1"/>
</dbReference>
<evidence type="ECO:0000256" key="5">
    <source>
        <dbReference type="ARBA" id="ARBA00023315"/>
    </source>
</evidence>
<feature type="signal peptide" evidence="8">
    <location>
        <begin position="1"/>
        <end position="31"/>
    </location>
</feature>
<organism evidence="10 11">
    <name type="scientific">Motilibacter deserti</name>
    <dbReference type="NCBI Taxonomy" id="2714956"/>
    <lineage>
        <taxon>Bacteria</taxon>
        <taxon>Bacillati</taxon>
        <taxon>Actinomycetota</taxon>
        <taxon>Actinomycetes</taxon>
        <taxon>Motilibacterales</taxon>
        <taxon>Motilibacteraceae</taxon>
        <taxon>Motilibacter</taxon>
    </lineage>
</organism>
<keyword evidence="8" id="KW-0732">Signal</keyword>
<evidence type="ECO:0000256" key="8">
    <source>
        <dbReference type="SAM" id="SignalP"/>
    </source>
</evidence>
<evidence type="ECO:0000313" key="11">
    <source>
        <dbReference type="Proteomes" id="UP000800981"/>
    </source>
</evidence>
<feature type="active site" description="Nucleophile" evidence="7">
    <location>
        <position position="356"/>
    </location>
</feature>
<evidence type="ECO:0000259" key="9">
    <source>
        <dbReference type="PROSITE" id="PS52029"/>
    </source>
</evidence>
<evidence type="ECO:0000256" key="6">
    <source>
        <dbReference type="ARBA" id="ARBA00023316"/>
    </source>
</evidence>
<keyword evidence="5" id="KW-0012">Acyltransferase</keyword>
<reference evidence="10 11" key="1">
    <citation type="submission" date="2020-03" db="EMBL/GenBank/DDBJ databases">
        <title>Two novel Motilibacter sp.</title>
        <authorList>
            <person name="Liu S."/>
        </authorList>
    </citation>
    <scope>NUCLEOTIDE SEQUENCE [LARGE SCALE GENOMIC DNA]</scope>
    <source>
        <strain evidence="10 11">E257</strain>
    </source>
</reference>
<keyword evidence="3 7" id="KW-0133">Cell shape</keyword>
<evidence type="ECO:0000313" key="10">
    <source>
        <dbReference type="EMBL" id="NHC12418.1"/>
    </source>
</evidence>
<dbReference type="InterPro" id="IPR005490">
    <property type="entry name" value="LD_TPept_cat_dom"/>
</dbReference>
<evidence type="ECO:0000256" key="4">
    <source>
        <dbReference type="ARBA" id="ARBA00022984"/>
    </source>
</evidence>
<name>A0ABX0GNK6_9ACTN</name>
<protein>
    <submittedName>
        <fullName evidence="10">L,D-transpeptidase family protein</fullName>
    </submittedName>
</protein>
<dbReference type="Proteomes" id="UP000800981">
    <property type="component" value="Unassembled WGS sequence"/>
</dbReference>
<dbReference type="Gene3D" id="2.60.40.3780">
    <property type="match status" value="1"/>
</dbReference>
<dbReference type="Pfam" id="PF03734">
    <property type="entry name" value="YkuD"/>
    <property type="match status" value="1"/>
</dbReference>
<dbReference type="CDD" id="cd13432">
    <property type="entry name" value="LDT_IgD_like_2"/>
    <property type="match status" value="1"/>
</dbReference>
<dbReference type="RefSeq" id="WP_166276659.1">
    <property type="nucleotide sequence ID" value="NZ_JAANNP010000001.1"/>
</dbReference>
<dbReference type="PANTHER" id="PTHR30582">
    <property type="entry name" value="L,D-TRANSPEPTIDASE"/>
    <property type="match status" value="1"/>
</dbReference>
<sequence length="409" mass="43145">MSCTSTGVPRRRRVLQLVASLSAVALLPALAACESGTEAIAAVSGSTPSPTATASTAKIVIDPAGGSRGIGLDSDVVLSVTDGSLRGVAVTDGDGNPVKGALAADGKTWEPAAPLEPATRYSVRVTARDAEDRVAARTTRFTTVRPKEVLDTSISPLSGTTVGVGMPIVVRLNADVPDDQKDDVERGLTVTSTKSAPGAWSWTSDREVHYRPKTFWPAYTKVTLKVALNGVAAEDGAWGTEESDRVVKFSVGASMISTVDVAKHRMIVRRNGKVWATIPVTTGKGGFLTRGGTKVISEKYEMKVMDAATTGISQGDPEYYRLDVPYAMRVTNSGEFVHAAPWSTGSQGSANVSHGCVGMSMANAKRLFDNSLIGDVIKVTGSSRKLEPGNGWTDWNVSWKEWLEGSALS</sequence>
<evidence type="ECO:0000256" key="2">
    <source>
        <dbReference type="ARBA" id="ARBA00022679"/>
    </source>
</evidence>
<comment type="caution">
    <text evidence="10">The sequence shown here is derived from an EMBL/GenBank/DDBJ whole genome shotgun (WGS) entry which is preliminary data.</text>
</comment>
<proteinExistence type="predicted"/>
<dbReference type="InterPro" id="IPR038063">
    <property type="entry name" value="Transpep_catalytic_dom"/>
</dbReference>
<dbReference type="InterPro" id="IPR041280">
    <property type="entry name" value="Big_10"/>
</dbReference>
<accession>A0ABX0GNK6</accession>
<feature type="chain" id="PRO_5046678274" evidence="8">
    <location>
        <begin position="32"/>
        <end position="409"/>
    </location>
</feature>
<comment type="pathway">
    <text evidence="1 7">Cell wall biogenesis; peptidoglycan biosynthesis.</text>
</comment>
<keyword evidence="4 7" id="KW-0573">Peptidoglycan synthesis</keyword>
<dbReference type="EMBL" id="JAANNP010000001">
    <property type="protein sequence ID" value="NHC12418.1"/>
    <property type="molecule type" value="Genomic_DNA"/>
</dbReference>
<feature type="domain" description="L,D-TPase catalytic" evidence="9">
    <location>
        <begin position="255"/>
        <end position="380"/>
    </location>
</feature>
<feature type="active site" description="Proton donor/acceptor" evidence="7">
    <location>
        <position position="338"/>
    </location>
</feature>
<keyword evidence="2" id="KW-0808">Transferase</keyword>
<gene>
    <name evidence="10" type="ORF">G9H71_01300</name>
</gene>
<dbReference type="CDD" id="cd16913">
    <property type="entry name" value="YkuD_like"/>
    <property type="match status" value="1"/>
</dbReference>
<dbReference type="InterPro" id="IPR050979">
    <property type="entry name" value="LD-transpeptidase"/>
</dbReference>
<evidence type="ECO:0000256" key="7">
    <source>
        <dbReference type="PROSITE-ProRule" id="PRU01373"/>
    </source>
</evidence>
<keyword evidence="6 7" id="KW-0961">Cell wall biogenesis/degradation</keyword>
<evidence type="ECO:0000256" key="3">
    <source>
        <dbReference type="ARBA" id="ARBA00022960"/>
    </source>
</evidence>
<dbReference type="PROSITE" id="PS52029">
    <property type="entry name" value="LD_TPASE"/>
    <property type="match status" value="1"/>
</dbReference>
<evidence type="ECO:0000256" key="1">
    <source>
        <dbReference type="ARBA" id="ARBA00004752"/>
    </source>
</evidence>
<dbReference type="Gene3D" id="2.40.440.10">
    <property type="entry name" value="L,D-transpeptidase catalytic domain-like"/>
    <property type="match status" value="1"/>
</dbReference>
<dbReference type="Gene3D" id="2.60.40.3710">
    <property type="match status" value="1"/>
</dbReference>
<dbReference type="PANTHER" id="PTHR30582:SF2">
    <property type="entry name" value="L,D-TRANSPEPTIDASE YCIB-RELATED"/>
    <property type="match status" value="1"/>
</dbReference>
<dbReference type="Pfam" id="PF17964">
    <property type="entry name" value="Big_10"/>
    <property type="match status" value="1"/>
</dbReference>
<keyword evidence="11" id="KW-1185">Reference proteome</keyword>